<dbReference type="InterPro" id="IPR008979">
    <property type="entry name" value="Galactose-bd-like_sf"/>
</dbReference>
<feature type="chain" id="PRO_5003260151" description="Sialate O-acetylesterase domain-containing protein" evidence="2">
    <location>
        <begin position="24"/>
        <end position="657"/>
    </location>
</feature>
<dbReference type="eggNOG" id="COG3250">
    <property type="taxonomic scope" value="Bacteria"/>
</dbReference>
<dbReference type="SUPFAM" id="SSF49785">
    <property type="entry name" value="Galactose-binding domain-like"/>
    <property type="match status" value="1"/>
</dbReference>
<gene>
    <name evidence="4" type="ordered locus">Pedsa_1094</name>
</gene>
<evidence type="ECO:0000259" key="3">
    <source>
        <dbReference type="Pfam" id="PF03629"/>
    </source>
</evidence>
<dbReference type="PANTHER" id="PTHR22901:SF0">
    <property type="entry name" value="SIALATE O-ACETYLESTERASE"/>
    <property type="match status" value="1"/>
</dbReference>
<dbReference type="RefSeq" id="WP_013632163.1">
    <property type="nucleotide sequence ID" value="NC_015177.1"/>
</dbReference>
<dbReference type="InterPro" id="IPR039329">
    <property type="entry name" value="SIAE"/>
</dbReference>
<dbReference type="Proteomes" id="UP000000310">
    <property type="component" value="Chromosome"/>
</dbReference>
<proteinExistence type="predicted"/>
<name>F0SBL8_PSESL</name>
<evidence type="ECO:0000313" key="5">
    <source>
        <dbReference type="Proteomes" id="UP000000310"/>
    </source>
</evidence>
<evidence type="ECO:0000256" key="2">
    <source>
        <dbReference type="SAM" id="SignalP"/>
    </source>
</evidence>
<keyword evidence="2" id="KW-0732">Signal</keyword>
<dbReference type="KEGG" id="psn:Pedsa_1094"/>
<dbReference type="InterPro" id="IPR005181">
    <property type="entry name" value="SASA"/>
</dbReference>
<evidence type="ECO:0000313" key="4">
    <source>
        <dbReference type="EMBL" id="ADY51664.1"/>
    </source>
</evidence>
<dbReference type="Gene3D" id="3.40.50.1110">
    <property type="entry name" value="SGNH hydrolase"/>
    <property type="match status" value="2"/>
</dbReference>
<protein>
    <recommendedName>
        <fullName evidence="3">Sialate O-acetylesterase domain-containing protein</fullName>
    </recommendedName>
</protein>
<reference evidence="5" key="2">
    <citation type="submission" date="2011-02" db="EMBL/GenBank/DDBJ databases">
        <title>The complete genome of Pedobacter saltans DSM 12145.</title>
        <authorList>
            <consortium name="US DOE Joint Genome Institute (JGI-PGF)"/>
            <person name="Lucas S."/>
            <person name="Copeland A."/>
            <person name="Lapidus A."/>
            <person name="Bruce D."/>
            <person name="Goodwin L."/>
            <person name="Pitluck S."/>
            <person name="Kyrpides N."/>
            <person name="Mavromatis K."/>
            <person name="Pagani I."/>
            <person name="Ivanova N."/>
            <person name="Ovchinnikova G."/>
            <person name="Lu M."/>
            <person name="Detter J.C."/>
            <person name="Han C."/>
            <person name="Land M."/>
            <person name="Hauser L."/>
            <person name="Markowitz V."/>
            <person name="Cheng J.-F."/>
            <person name="Hugenholtz P."/>
            <person name="Woyke T."/>
            <person name="Wu D."/>
            <person name="Tindall B."/>
            <person name="Pomrenke H.G."/>
            <person name="Brambilla E."/>
            <person name="Klenk H.-P."/>
            <person name="Eisen J.A."/>
        </authorList>
    </citation>
    <scope>NUCLEOTIDE SEQUENCE [LARGE SCALE GENOMIC DNA]</scope>
    <source>
        <strain evidence="5">ATCC 51119 / DSM 12145 / JCM 21818 / LMG 10337 / NBRC 100064 / NCIMB 13643</strain>
    </source>
</reference>
<feature type="signal peptide" evidence="2">
    <location>
        <begin position="1"/>
        <end position="23"/>
    </location>
</feature>
<organism evidence="4 5">
    <name type="scientific">Pseudopedobacter saltans (strain ATCC 51119 / DSM 12145 / JCM 21818 / CCUG 39354 / LMG 10337 / NBRC 100064 / NCIMB 13643)</name>
    <name type="common">Pedobacter saltans</name>
    <dbReference type="NCBI Taxonomy" id="762903"/>
    <lineage>
        <taxon>Bacteria</taxon>
        <taxon>Pseudomonadati</taxon>
        <taxon>Bacteroidota</taxon>
        <taxon>Sphingobacteriia</taxon>
        <taxon>Sphingobacteriales</taxon>
        <taxon>Sphingobacteriaceae</taxon>
        <taxon>Pseudopedobacter</taxon>
    </lineage>
</organism>
<reference evidence="4 5" key="1">
    <citation type="journal article" date="2011" name="Stand. Genomic Sci.">
        <title>Complete genome sequence of the gliding, heparinolytic Pedobacter saltans type strain (113).</title>
        <authorList>
            <person name="Liolios K."/>
            <person name="Sikorski J."/>
            <person name="Lu M."/>
            <person name="Nolan M."/>
            <person name="Lapidus A."/>
            <person name="Lucas S."/>
            <person name="Hammon N."/>
            <person name="Deshpande S."/>
            <person name="Cheng J.F."/>
            <person name="Tapia R."/>
            <person name="Han C."/>
            <person name="Goodwin L."/>
            <person name="Pitluck S."/>
            <person name="Huntemann M."/>
            <person name="Ivanova N."/>
            <person name="Pagani I."/>
            <person name="Mavromatis K."/>
            <person name="Ovchinikova G."/>
            <person name="Pati A."/>
            <person name="Chen A."/>
            <person name="Palaniappan K."/>
            <person name="Land M."/>
            <person name="Hauser L."/>
            <person name="Brambilla E.M."/>
            <person name="Kotsyurbenko O."/>
            <person name="Rohde M."/>
            <person name="Tindall B.J."/>
            <person name="Abt B."/>
            <person name="Goker M."/>
            <person name="Detter J.C."/>
            <person name="Woyke T."/>
            <person name="Bristow J."/>
            <person name="Eisen J.A."/>
            <person name="Markowitz V."/>
            <person name="Hugenholtz P."/>
            <person name="Klenk H.P."/>
            <person name="Kyrpides N.C."/>
        </authorList>
    </citation>
    <scope>NUCLEOTIDE SEQUENCE [LARGE SCALE GENOMIC DNA]</scope>
    <source>
        <strain evidence="5">ATCC 51119 / DSM 12145 / JCM 21818 / LMG 10337 / NBRC 100064 / NCIMB 13643</strain>
    </source>
</reference>
<dbReference type="AlphaFoldDB" id="F0SBL8"/>
<dbReference type="PANTHER" id="PTHR22901">
    <property type="entry name" value="SIALATE O-ACETYLESTERASE"/>
    <property type="match status" value="1"/>
</dbReference>
<dbReference type="STRING" id="762903.Pedsa_1094"/>
<keyword evidence="1" id="KW-0378">Hydrolase</keyword>
<dbReference type="HOGENOM" id="CLU_015150_2_0_10"/>
<dbReference type="GO" id="GO:0001681">
    <property type="term" value="F:sialate O-acetylesterase activity"/>
    <property type="evidence" value="ECO:0007669"/>
    <property type="project" value="InterPro"/>
</dbReference>
<evidence type="ECO:0000256" key="1">
    <source>
        <dbReference type="ARBA" id="ARBA00022801"/>
    </source>
</evidence>
<dbReference type="SUPFAM" id="SSF52266">
    <property type="entry name" value="SGNH hydrolase"/>
    <property type="match status" value="1"/>
</dbReference>
<feature type="domain" description="Sialate O-acetylesterase" evidence="3">
    <location>
        <begin position="107"/>
        <end position="226"/>
    </location>
</feature>
<dbReference type="GO" id="GO:0004553">
    <property type="term" value="F:hydrolase activity, hydrolyzing O-glycosyl compounds"/>
    <property type="evidence" value="ECO:0007669"/>
    <property type="project" value="InterPro"/>
</dbReference>
<dbReference type="OrthoDB" id="9816001at2"/>
<dbReference type="Pfam" id="PF03629">
    <property type="entry name" value="SASA"/>
    <property type="match status" value="2"/>
</dbReference>
<keyword evidence="5" id="KW-1185">Reference proteome</keyword>
<feature type="domain" description="Sialate O-acetylesterase" evidence="3">
    <location>
        <begin position="420"/>
        <end position="540"/>
    </location>
</feature>
<dbReference type="InterPro" id="IPR036514">
    <property type="entry name" value="SGNH_hydro_sf"/>
</dbReference>
<sequence>MLKRFFRKYFPLLFLAVPQASEAKIILPALVGDGMVLQRNVAIPVWGWADPGEIVRIEFKGKVYKTQANGQGKWTLSLDKQPASIPLQMLIRGEKEEIVIKNIAIGDVWVCSGQSNMYMKMKDLGEAYPLKIDDNIPQIRSIEVSKVTSFKPEENFKSIGWREAMPMHLPAFSAVAYFFAKELYKKNQVPIGLISTSWGGTKAEAWVSLEGLKDFPDYINRYKNVSEPAFRESVLQKEQQEIKSWSDQVMGLDKGFQSLKTWNAVDFDDSSWKRVILPAYWEKQPELKNYDGVVWFRKEIELTKADLGKRSTIFLSYVDELDSTYINGKLIGATYGRNNIRKYAVPEDLLVEGKNVITVRVTDWGGPGGFSSGPDGMKIVIGERVVGLNNEWAYKESLPLKDMPKYPRTDKIVLQYEPSLLYNAMIAPLTNYAIKGVIWYQGESNTDKAEEYGRLLPALIKDWRKQWNLGDFPFLYVQLPNYGPYSLNVLSSNWANLRESQLKTLAVSNTGMAVTIDVGEEKDLHPKNKWDVGKRLAIAAQKVAYGNNKIVYSGPIYKEMKVSGTEAKITFDHTGSGLAIRDSNLLQGFFIAGENGVFVQANARIENNQVVVWHNSVSKPVAVRYAWQDNPYKSNLINKEGLPASPFRTDKPWRQQL</sequence>
<accession>F0SBL8</accession>
<dbReference type="GO" id="GO:0005975">
    <property type="term" value="P:carbohydrate metabolic process"/>
    <property type="evidence" value="ECO:0007669"/>
    <property type="project" value="InterPro"/>
</dbReference>
<dbReference type="EMBL" id="CP002545">
    <property type="protein sequence ID" value="ADY51664.1"/>
    <property type="molecule type" value="Genomic_DNA"/>
</dbReference>